<accession>K9E5E2</accession>
<protein>
    <submittedName>
        <fullName evidence="1">Uncharacterized protein</fullName>
    </submittedName>
</protein>
<reference evidence="1 2" key="1">
    <citation type="submission" date="2012-09" db="EMBL/GenBank/DDBJ databases">
        <title>The Genome Sequence of Bacteroides oleiciplenus YIT 12058.</title>
        <authorList>
            <consortium name="The Broad Institute Genome Sequencing Platform"/>
            <person name="Earl A."/>
            <person name="Ward D."/>
            <person name="Feldgarden M."/>
            <person name="Gevers D."/>
            <person name="Morotomi M."/>
            <person name="Walker B."/>
            <person name="Young S.K."/>
            <person name="Zeng Q."/>
            <person name="Gargeya S."/>
            <person name="Fitzgerald M."/>
            <person name="Haas B."/>
            <person name="Abouelleil A."/>
            <person name="Alvarado L."/>
            <person name="Arachchi H.M."/>
            <person name="Berlin A.M."/>
            <person name="Chapman S.B."/>
            <person name="Goldberg J."/>
            <person name="Griggs A."/>
            <person name="Gujja S."/>
            <person name="Hansen M."/>
            <person name="Howarth C."/>
            <person name="Imamovic A."/>
            <person name="Larimer J."/>
            <person name="McCowen C."/>
            <person name="Montmayeur A."/>
            <person name="Murphy C."/>
            <person name="Neiman D."/>
            <person name="Pearson M."/>
            <person name="Priest M."/>
            <person name="Roberts A."/>
            <person name="Saif S."/>
            <person name="Shea T."/>
            <person name="Sisk P."/>
            <person name="Sykes S."/>
            <person name="Wortman J."/>
            <person name="Nusbaum C."/>
            <person name="Birren B."/>
        </authorList>
    </citation>
    <scope>NUCLEOTIDE SEQUENCE [LARGE SCALE GENOMIC DNA]</scope>
    <source>
        <strain evidence="1 2">YIT 12058</strain>
    </source>
</reference>
<gene>
    <name evidence="1" type="ORF">HMPREF9447_00809</name>
</gene>
<evidence type="ECO:0000313" key="2">
    <source>
        <dbReference type="Proteomes" id="UP000009872"/>
    </source>
</evidence>
<dbReference type="EMBL" id="ADLF01000003">
    <property type="protein sequence ID" value="EKU91823.1"/>
    <property type="molecule type" value="Genomic_DNA"/>
</dbReference>
<evidence type="ECO:0000313" key="1">
    <source>
        <dbReference type="EMBL" id="EKU91823.1"/>
    </source>
</evidence>
<dbReference type="STRING" id="742727.HMPREF9447_00809"/>
<dbReference type="Proteomes" id="UP000009872">
    <property type="component" value="Unassembled WGS sequence"/>
</dbReference>
<proteinExistence type="predicted"/>
<dbReference type="AlphaFoldDB" id="K9E5E2"/>
<sequence length="31" mass="3594">MNDIFAKDLSGKMFSPNEQGYERLISDIFVK</sequence>
<keyword evidence="2" id="KW-1185">Reference proteome</keyword>
<organism evidence="1 2">
    <name type="scientific">Bacteroides oleiciplenus YIT 12058</name>
    <dbReference type="NCBI Taxonomy" id="742727"/>
    <lineage>
        <taxon>Bacteria</taxon>
        <taxon>Pseudomonadati</taxon>
        <taxon>Bacteroidota</taxon>
        <taxon>Bacteroidia</taxon>
        <taxon>Bacteroidales</taxon>
        <taxon>Bacteroidaceae</taxon>
        <taxon>Bacteroides</taxon>
    </lineage>
</organism>
<dbReference type="HOGENOM" id="CLU_3395144_0_0_10"/>
<comment type="caution">
    <text evidence="1">The sequence shown here is derived from an EMBL/GenBank/DDBJ whole genome shotgun (WGS) entry which is preliminary data.</text>
</comment>
<name>K9E5E2_9BACE</name>